<dbReference type="Pfam" id="PF00126">
    <property type="entry name" value="HTH_1"/>
    <property type="match status" value="1"/>
</dbReference>
<accession>A0A226WPX4</accession>
<dbReference type="PRINTS" id="PR00039">
    <property type="entry name" value="HTHLYSR"/>
</dbReference>
<dbReference type="InterPro" id="IPR000847">
    <property type="entry name" value="LysR_HTH_N"/>
</dbReference>
<keyword evidence="2" id="KW-0805">Transcription regulation</keyword>
<evidence type="ECO:0000256" key="4">
    <source>
        <dbReference type="ARBA" id="ARBA00023163"/>
    </source>
</evidence>
<feature type="domain" description="HTH lysR-type" evidence="5">
    <location>
        <begin position="9"/>
        <end position="68"/>
    </location>
</feature>
<proteinExistence type="inferred from homology"/>
<dbReference type="PANTHER" id="PTHR30537:SF74">
    <property type="entry name" value="HTH-TYPE TRANSCRIPTIONAL REGULATOR TRPI"/>
    <property type="match status" value="1"/>
</dbReference>
<reference evidence="7" key="1">
    <citation type="submission" date="2017-01" db="EMBL/GenBank/DDBJ databases">
        <title>Genome Analysis of Deinococcus marmoris KOPRI26562.</title>
        <authorList>
            <person name="Kim J.H."/>
            <person name="Oh H.-M."/>
        </authorList>
    </citation>
    <scope>NUCLEOTIDE SEQUENCE [LARGE SCALE GENOMIC DNA]</scope>
    <source>
        <strain evidence="7">PAMC 26633</strain>
    </source>
</reference>
<sequence>MPRLSPHIPPLPALKAFEAVARLGSLSRAAEELNVTKSAISHQLRALESALGTTLMHRGGTTSRAQPTAAGQELLAAIESSLIPLGEACERFTVRRRKRRRTLTVSANAPFSSLWLAPHVVEFSTRHPEIAVNLRVFDDEPDWQNDTIDIAILRVPLTNLTSDTPDPHPSDRALVRETVFPVCSPLLLDPRTTTPQTLTEHRLLQEEHHESSREIDWQTWFALLGAGALPEQNLVRLSSFSPIIGAAIAGKGVALGRSPLIDFDLAHGRLVRLFPEHELPGSWQFVIRLHPERSSDPTLIQFQTFMLERSAI</sequence>
<dbReference type="InterPro" id="IPR036390">
    <property type="entry name" value="WH_DNA-bd_sf"/>
</dbReference>
<evidence type="ECO:0000256" key="3">
    <source>
        <dbReference type="ARBA" id="ARBA00023125"/>
    </source>
</evidence>
<evidence type="ECO:0000313" key="7">
    <source>
        <dbReference type="Proteomes" id="UP000214720"/>
    </source>
</evidence>
<dbReference type="EMBL" id="MTHB01000256">
    <property type="protein sequence ID" value="OXC73225.1"/>
    <property type="molecule type" value="Genomic_DNA"/>
</dbReference>
<dbReference type="SUPFAM" id="SSF53850">
    <property type="entry name" value="Periplasmic binding protein-like II"/>
    <property type="match status" value="1"/>
</dbReference>
<comment type="similarity">
    <text evidence="1">Belongs to the LysR transcriptional regulatory family.</text>
</comment>
<dbReference type="Gene3D" id="1.10.10.10">
    <property type="entry name" value="Winged helix-like DNA-binding domain superfamily/Winged helix DNA-binding domain"/>
    <property type="match status" value="1"/>
</dbReference>
<dbReference type="GO" id="GO:0043565">
    <property type="term" value="F:sequence-specific DNA binding"/>
    <property type="evidence" value="ECO:0007669"/>
    <property type="project" value="TreeGrafter"/>
</dbReference>
<dbReference type="GO" id="GO:0003700">
    <property type="term" value="F:DNA-binding transcription factor activity"/>
    <property type="evidence" value="ECO:0007669"/>
    <property type="project" value="InterPro"/>
</dbReference>
<dbReference type="InterPro" id="IPR036388">
    <property type="entry name" value="WH-like_DNA-bd_sf"/>
</dbReference>
<dbReference type="RefSeq" id="WP_089165123.1">
    <property type="nucleotide sequence ID" value="NZ_MTHB01000256.1"/>
</dbReference>
<dbReference type="PROSITE" id="PS50931">
    <property type="entry name" value="HTH_LYSR"/>
    <property type="match status" value="1"/>
</dbReference>
<dbReference type="SUPFAM" id="SSF46785">
    <property type="entry name" value="Winged helix' DNA-binding domain"/>
    <property type="match status" value="1"/>
</dbReference>
<name>A0A226WPX4_CABSO</name>
<dbReference type="InterPro" id="IPR005119">
    <property type="entry name" value="LysR_subst-bd"/>
</dbReference>
<dbReference type="PANTHER" id="PTHR30537">
    <property type="entry name" value="HTH-TYPE TRANSCRIPTIONAL REGULATOR"/>
    <property type="match status" value="1"/>
</dbReference>
<dbReference type="GO" id="GO:0006351">
    <property type="term" value="P:DNA-templated transcription"/>
    <property type="evidence" value="ECO:0007669"/>
    <property type="project" value="TreeGrafter"/>
</dbReference>
<evidence type="ECO:0000313" key="6">
    <source>
        <dbReference type="EMBL" id="OXC73225.1"/>
    </source>
</evidence>
<evidence type="ECO:0000259" key="5">
    <source>
        <dbReference type="PROSITE" id="PS50931"/>
    </source>
</evidence>
<keyword evidence="4" id="KW-0804">Transcription</keyword>
<protein>
    <submittedName>
        <fullName evidence="6">Glycine cleavage system transcriptional activator GcvA</fullName>
    </submittedName>
</protein>
<dbReference type="InterPro" id="IPR058163">
    <property type="entry name" value="LysR-type_TF_proteobact-type"/>
</dbReference>
<gene>
    <name evidence="6" type="ORF">BSU04_38430</name>
</gene>
<dbReference type="Gene3D" id="3.40.190.10">
    <property type="entry name" value="Periplasmic binding protein-like II"/>
    <property type="match status" value="2"/>
</dbReference>
<dbReference type="Pfam" id="PF03466">
    <property type="entry name" value="LysR_substrate"/>
    <property type="match status" value="1"/>
</dbReference>
<dbReference type="AlphaFoldDB" id="A0A226WPX4"/>
<evidence type="ECO:0000256" key="2">
    <source>
        <dbReference type="ARBA" id="ARBA00023015"/>
    </source>
</evidence>
<comment type="caution">
    <text evidence="6">The sequence shown here is derived from an EMBL/GenBank/DDBJ whole genome shotgun (WGS) entry which is preliminary data.</text>
</comment>
<dbReference type="OrthoDB" id="8858130at2"/>
<dbReference type="Proteomes" id="UP000214720">
    <property type="component" value="Unassembled WGS sequence"/>
</dbReference>
<organism evidence="6 7">
    <name type="scientific">Caballeronia sordidicola</name>
    <name type="common">Burkholderia sordidicola</name>
    <dbReference type="NCBI Taxonomy" id="196367"/>
    <lineage>
        <taxon>Bacteria</taxon>
        <taxon>Pseudomonadati</taxon>
        <taxon>Pseudomonadota</taxon>
        <taxon>Betaproteobacteria</taxon>
        <taxon>Burkholderiales</taxon>
        <taxon>Burkholderiaceae</taxon>
        <taxon>Caballeronia</taxon>
    </lineage>
</organism>
<evidence type="ECO:0000256" key="1">
    <source>
        <dbReference type="ARBA" id="ARBA00009437"/>
    </source>
</evidence>
<keyword evidence="3" id="KW-0238">DNA-binding</keyword>